<sequence>MDAYVAAKLGGVPHLAIATEQGTVDILNTSKRDDWDVEPQRVTVQPHENGIFDVKWSPSDTLIATASGDHSIRISTLASSVAADDRTLHILCGHEGTVKSVAWDPAHDGAVLCSGSRDGGICLWDLRVGERADAGAMIPVLSIAKAHNLQGKTTKPKAPRGKLVPGVPLQSITHLLYTDTHPYSVISSCASEGILHLWDVRLPSSNTRPKTKKAAKQLPKPLFSSTDPTTYAGARRGRGITTLALGAGPTAALVFALGIDSRVHTYTLPSLAPLSGHMDSASALGILDDPHAYADERMKTNSFYVRMATSPCGRWLATGGAAEGRAYLYDISAAGRAGGRGRSGQGAGVELRGQTGEVGAVDWADGVLATCADDGTVRTWRPDVDVSRRCREDPREMAWEWAWSTDA</sequence>
<dbReference type="PROSITE" id="PS50082">
    <property type="entry name" value="WD_REPEATS_2"/>
    <property type="match status" value="3"/>
</dbReference>
<dbReference type="InterPro" id="IPR019775">
    <property type="entry name" value="WD40_repeat_CS"/>
</dbReference>
<evidence type="ECO:0000256" key="5">
    <source>
        <dbReference type="ARBA" id="ARBA00038344"/>
    </source>
</evidence>
<accession>A0A1M2VSI4</accession>
<gene>
    <name evidence="7" type="ORF">TRAPUB_12956</name>
</gene>
<feature type="repeat" description="WD" evidence="6">
    <location>
        <begin position="351"/>
        <end position="380"/>
    </location>
</feature>
<dbReference type="InterPro" id="IPR001680">
    <property type="entry name" value="WD40_rpt"/>
</dbReference>
<comment type="similarity">
    <text evidence="5">Belongs to the WD repeat cdt2 family.</text>
</comment>
<dbReference type="SUPFAM" id="SSF50978">
    <property type="entry name" value="WD40 repeat-like"/>
    <property type="match status" value="1"/>
</dbReference>
<feature type="repeat" description="WD" evidence="6">
    <location>
        <begin position="91"/>
        <end position="134"/>
    </location>
</feature>
<keyword evidence="4" id="KW-0833">Ubl conjugation pathway</keyword>
<dbReference type="InterPro" id="IPR051865">
    <property type="entry name" value="WD-repeat_CDT2_adapter"/>
</dbReference>
<dbReference type="PANTHER" id="PTHR22852:SF0">
    <property type="entry name" value="DENTICLELESS PROTEIN HOMOLOG"/>
    <property type="match status" value="1"/>
</dbReference>
<name>A0A1M2VSI4_TRAPU</name>
<dbReference type="OMA" id="DSRVHTY"/>
<keyword evidence="3" id="KW-0677">Repeat</keyword>
<proteinExistence type="inferred from homology"/>
<evidence type="ECO:0000256" key="3">
    <source>
        <dbReference type="ARBA" id="ARBA00022737"/>
    </source>
</evidence>
<evidence type="ECO:0000256" key="2">
    <source>
        <dbReference type="ARBA" id="ARBA00022574"/>
    </source>
</evidence>
<comment type="caution">
    <text evidence="7">The sequence shown here is derived from an EMBL/GenBank/DDBJ whole genome shotgun (WGS) entry which is preliminary data.</text>
</comment>
<dbReference type="Pfam" id="PF00400">
    <property type="entry name" value="WD40"/>
    <property type="match status" value="3"/>
</dbReference>
<dbReference type="OrthoDB" id="2096344at2759"/>
<dbReference type="STRING" id="154538.A0A1M2VSI4"/>
<keyword evidence="8" id="KW-1185">Reference proteome</keyword>
<dbReference type="InterPro" id="IPR036322">
    <property type="entry name" value="WD40_repeat_dom_sf"/>
</dbReference>
<dbReference type="GO" id="GO:0043161">
    <property type="term" value="P:proteasome-mediated ubiquitin-dependent protein catabolic process"/>
    <property type="evidence" value="ECO:0007669"/>
    <property type="project" value="TreeGrafter"/>
</dbReference>
<dbReference type="InterPro" id="IPR015943">
    <property type="entry name" value="WD40/YVTN_repeat-like_dom_sf"/>
</dbReference>
<dbReference type="PANTHER" id="PTHR22852">
    <property type="entry name" value="LETHAL 2 DENTICLELESS PROTEIN RETINOIC ACID-REGULATED NUCLEAR MATRIX-ASSOCIATED PROTEIN"/>
    <property type="match status" value="1"/>
</dbReference>
<feature type="repeat" description="WD" evidence="6">
    <location>
        <begin position="44"/>
        <end position="74"/>
    </location>
</feature>
<dbReference type="AlphaFoldDB" id="A0A1M2VSI4"/>
<evidence type="ECO:0000313" key="7">
    <source>
        <dbReference type="EMBL" id="OJT10518.1"/>
    </source>
</evidence>
<dbReference type="GO" id="GO:0030674">
    <property type="term" value="F:protein-macromolecule adaptor activity"/>
    <property type="evidence" value="ECO:0007669"/>
    <property type="project" value="TreeGrafter"/>
</dbReference>
<dbReference type="GO" id="GO:0005634">
    <property type="term" value="C:nucleus"/>
    <property type="evidence" value="ECO:0007669"/>
    <property type="project" value="TreeGrafter"/>
</dbReference>
<dbReference type="EMBL" id="MNAD01000773">
    <property type="protein sequence ID" value="OJT10518.1"/>
    <property type="molecule type" value="Genomic_DNA"/>
</dbReference>
<evidence type="ECO:0000256" key="6">
    <source>
        <dbReference type="PROSITE-ProRule" id="PRU00221"/>
    </source>
</evidence>
<evidence type="ECO:0000256" key="1">
    <source>
        <dbReference type="ARBA" id="ARBA00004906"/>
    </source>
</evidence>
<dbReference type="SMART" id="SM00320">
    <property type="entry name" value="WD40"/>
    <property type="match status" value="5"/>
</dbReference>
<evidence type="ECO:0000313" key="8">
    <source>
        <dbReference type="Proteomes" id="UP000184267"/>
    </source>
</evidence>
<evidence type="ECO:0000256" key="4">
    <source>
        <dbReference type="ARBA" id="ARBA00022786"/>
    </source>
</evidence>
<organism evidence="7 8">
    <name type="scientific">Trametes pubescens</name>
    <name type="common">White-rot fungus</name>
    <dbReference type="NCBI Taxonomy" id="154538"/>
    <lineage>
        <taxon>Eukaryota</taxon>
        <taxon>Fungi</taxon>
        <taxon>Dikarya</taxon>
        <taxon>Basidiomycota</taxon>
        <taxon>Agaricomycotina</taxon>
        <taxon>Agaricomycetes</taxon>
        <taxon>Polyporales</taxon>
        <taxon>Polyporaceae</taxon>
        <taxon>Trametes</taxon>
    </lineage>
</organism>
<dbReference type="PROSITE" id="PS00678">
    <property type="entry name" value="WD_REPEATS_1"/>
    <property type="match status" value="1"/>
</dbReference>
<protein>
    <submittedName>
        <fullName evidence="7">Denticleless protein-like protein</fullName>
    </submittedName>
</protein>
<comment type="pathway">
    <text evidence="1">Protein modification; protein ubiquitination.</text>
</comment>
<dbReference type="Proteomes" id="UP000184267">
    <property type="component" value="Unassembled WGS sequence"/>
</dbReference>
<reference evidence="7 8" key="1">
    <citation type="submission" date="2016-10" db="EMBL/GenBank/DDBJ databases">
        <title>Genome sequence of the basidiomycete white-rot fungus Trametes pubescens.</title>
        <authorList>
            <person name="Makela M.R."/>
            <person name="Granchi Z."/>
            <person name="Peng M."/>
            <person name="De Vries R.P."/>
            <person name="Grigoriev I."/>
            <person name="Riley R."/>
            <person name="Hilden K."/>
        </authorList>
    </citation>
    <scope>NUCLEOTIDE SEQUENCE [LARGE SCALE GENOMIC DNA]</scope>
    <source>
        <strain evidence="7 8">FBCC735</strain>
    </source>
</reference>
<keyword evidence="2 6" id="KW-0853">WD repeat</keyword>
<dbReference type="PROSITE" id="PS50294">
    <property type="entry name" value="WD_REPEATS_REGION"/>
    <property type="match status" value="1"/>
</dbReference>
<dbReference type="Gene3D" id="2.130.10.10">
    <property type="entry name" value="YVTN repeat-like/Quinoprotein amine dehydrogenase"/>
    <property type="match status" value="2"/>
</dbReference>